<dbReference type="EMBL" id="MU266333">
    <property type="protein sequence ID" value="KAH7930340.1"/>
    <property type="molecule type" value="Genomic_DNA"/>
</dbReference>
<proteinExistence type="predicted"/>
<dbReference type="Proteomes" id="UP000790709">
    <property type="component" value="Unassembled WGS sequence"/>
</dbReference>
<name>A0ACB8BWI6_9AGAM</name>
<sequence>MPVRSTVRRLRPQYAQTLTRCGSLSQGFGNIQRSRPPLASAVQQATSTTIEGASEVWQSCQTRFKDEAARGNFACRLCFYAYVLTCYRQTRPVDTEELRRFCNKHPALAGTAGAGLVVAGGAMVLPTAGLALAGAAGFSAAGPVAGTLATAIQSTVYGAYTCGVFSAVQSFAMTATAASAPVIIAGAAAITGGSVIVKNTIDKPAQED</sequence>
<reference evidence="1" key="1">
    <citation type="journal article" date="2021" name="New Phytol.">
        <title>Evolutionary innovations through gain and loss of genes in the ectomycorrhizal Boletales.</title>
        <authorList>
            <person name="Wu G."/>
            <person name="Miyauchi S."/>
            <person name="Morin E."/>
            <person name="Kuo A."/>
            <person name="Drula E."/>
            <person name="Varga T."/>
            <person name="Kohler A."/>
            <person name="Feng B."/>
            <person name="Cao Y."/>
            <person name="Lipzen A."/>
            <person name="Daum C."/>
            <person name="Hundley H."/>
            <person name="Pangilinan J."/>
            <person name="Johnson J."/>
            <person name="Barry K."/>
            <person name="LaButti K."/>
            <person name="Ng V."/>
            <person name="Ahrendt S."/>
            <person name="Min B."/>
            <person name="Choi I.G."/>
            <person name="Park H."/>
            <person name="Plett J.M."/>
            <person name="Magnuson J."/>
            <person name="Spatafora J.W."/>
            <person name="Nagy L.G."/>
            <person name="Henrissat B."/>
            <person name="Grigoriev I.V."/>
            <person name="Yang Z.L."/>
            <person name="Xu J."/>
            <person name="Martin F.M."/>
        </authorList>
    </citation>
    <scope>NUCLEOTIDE SEQUENCE</scope>
    <source>
        <strain evidence="1">KUC20120723A-06</strain>
    </source>
</reference>
<organism evidence="1 2">
    <name type="scientific">Leucogyrophana mollusca</name>
    <dbReference type="NCBI Taxonomy" id="85980"/>
    <lineage>
        <taxon>Eukaryota</taxon>
        <taxon>Fungi</taxon>
        <taxon>Dikarya</taxon>
        <taxon>Basidiomycota</taxon>
        <taxon>Agaricomycotina</taxon>
        <taxon>Agaricomycetes</taxon>
        <taxon>Agaricomycetidae</taxon>
        <taxon>Boletales</taxon>
        <taxon>Boletales incertae sedis</taxon>
        <taxon>Leucogyrophana</taxon>
    </lineage>
</organism>
<gene>
    <name evidence="1" type="ORF">BV22DRAFT_1055297</name>
</gene>
<accession>A0ACB8BWI6</accession>
<comment type="caution">
    <text evidence="1">The sequence shown here is derived from an EMBL/GenBank/DDBJ whole genome shotgun (WGS) entry which is preliminary data.</text>
</comment>
<evidence type="ECO:0000313" key="2">
    <source>
        <dbReference type="Proteomes" id="UP000790709"/>
    </source>
</evidence>
<evidence type="ECO:0000313" key="1">
    <source>
        <dbReference type="EMBL" id="KAH7930340.1"/>
    </source>
</evidence>
<keyword evidence="2" id="KW-1185">Reference proteome</keyword>
<protein>
    <submittedName>
        <fullName evidence="1">Uncharacterized protein</fullName>
    </submittedName>
</protein>